<dbReference type="KEGG" id="pnd:Pla175_40530"/>
<name>A0A518DGP3_9BACT</name>
<organism evidence="1 2">
    <name type="scientific">Pirellulimonas nuda</name>
    <dbReference type="NCBI Taxonomy" id="2528009"/>
    <lineage>
        <taxon>Bacteria</taxon>
        <taxon>Pseudomonadati</taxon>
        <taxon>Planctomycetota</taxon>
        <taxon>Planctomycetia</taxon>
        <taxon>Pirellulales</taxon>
        <taxon>Lacipirellulaceae</taxon>
        <taxon>Pirellulimonas</taxon>
    </lineage>
</organism>
<sequence>MSRGVRLLCCLAAMACAVGCGQRDPDYAAVVRQCAALPTARASSLAPLRGQIEQIEADGGLPLQMAQRAAMGRPFPTLMLHDQQRLSLGQELDAYTPGDRFTFDFETLSEVQKWLKNHKLLLDRVDTATGRLEGGPTPRFEQGFFDQMASLDDAAIAARALLLRGAVRLANNDAAGAASDVAASLAWSDALAKTARIETRALAGLLRAEALLAAEEVTWSAACTTAEIDQLYAALRESLDGETGLREPLLGERAVVLHAYEAVQAGLLDKLVTDEEKKSLNKRGLMANWRSASSADIEADELAYLEAIGWVIEQSRRPLSEWRKPLVDRLELLPAGTLAKELFFRDLPDAMQLAYDDRARREAAAVGLATAGGLQLPPYRENPANGVAYEARRQQDRVRILCGAARLHDPEFRIIERPTP</sequence>
<accession>A0A518DGP3</accession>
<dbReference type="EMBL" id="CP036291">
    <property type="protein sequence ID" value="QDU90644.1"/>
    <property type="molecule type" value="Genomic_DNA"/>
</dbReference>
<gene>
    <name evidence="1" type="ORF">Pla175_40530</name>
</gene>
<dbReference type="Proteomes" id="UP000317429">
    <property type="component" value="Chromosome"/>
</dbReference>
<evidence type="ECO:0000313" key="2">
    <source>
        <dbReference type="Proteomes" id="UP000317429"/>
    </source>
</evidence>
<proteinExistence type="predicted"/>
<protein>
    <submittedName>
        <fullName evidence="1">Uncharacterized protein</fullName>
    </submittedName>
</protein>
<keyword evidence="2" id="KW-1185">Reference proteome</keyword>
<dbReference type="AlphaFoldDB" id="A0A518DGP3"/>
<evidence type="ECO:0000313" key="1">
    <source>
        <dbReference type="EMBL" id="QDU90644.1"/>
    </source>
</evidence>
<reference evidence="1 2" key="1">
    <citation type="submission" date="2019-02" db="EMBL/GenBank/DDBJ databases">
        <title>Deep-cultivation of Planctomycetes and their phenomic and genomic characterization uncovers novel biology.</title>
        <authorList>
            <person name="Wiegand S."/>
            <person name="Jogler M."/>
            <person name="Boedeker C."/>
            <person name="Pinto D."/>
            <person name="Vollmers J."/>
            <person name="Rivas-Marin E."/>
            <person name="Kohn T."/>
            <person name="Peeters S.H."/>
            <person name="Heuer A."/>
            <person name="Rast P."/>
            <person name="Oberbeckmann S."/>
            <person name="Bunk B."/>
            <person name="Jeske O."/>
            <person name="Meyerdierks A."/>
            <person name="Storesund J.E."/>
            <person name="Kallscheuer N."/>
            <person name="Luecker S."/>
            <person name="Lage O.M."/>
            <person name="Pohl T."/>
            <person name="Merkel B.J."/>
            <person name="Hornburger P."/>
            <person name="Mueller R.-W."/>
            <person name="Bruemmer F."/>
            <person name="Labrenz M."/>
            <person name="Spormann A.M."/>
            <person name="Op den Camp H."/>
            <person name="Overmann J."/>
            <person name="Amann R."/>
            <person name="Jetten M.S.M."/>
            <person name="Mascher T."/>
            <person name="Medema M.H."/>
            <person name="Devos D.P."/>
            <person name="Kaster A.-K."/>
            <person name="Ovreas L."/>
            <person name="Rohde M."/>
            <person name="Galperin M.Y."/>
            <person name="Jogler C."/>
        </authorList>
    </citation>
    <scope>NUCLEOTIDE SEQUENCE [LARGE SCALE GENOMIC DNA]</scope>
    <source>
        <strain evidence="1 2">Pla175</strain>
    </source>
</reference>